<proteinExistence type="predicted"/>
<dbReference type="AlphaFoldDB" id="A0A563VKJ6"/>
<keyword evidence="2" id="KW-1185">Reference proteome</keyword>
<name>A0A563VKJ6_9CYAN</name>
<organism evidence="1 2">
    <name type="scientific">Hyella patelloides LEGE 07179</name>
    <dbReference type="NCBI Taxonomy" id="945734"/>
    <lineage>
        <taxon>Bacteria</taxon>
        <taxon>Bacillati</taxon>
        <taxon>Cyanobacteriota</taxon>
        <taxon>Cyanophyceae</taxon>
        <taxon>Pleurocapsales</taxon>
        <taxon>Hyellaceae</taxon>
        <taxon>Hyella</taxon>
    </lineage>
</organism>
<accession>A0A563VKJ6</accession>
<evidence type="ECO:0000313" key="1">
    <source>
        <dbReference type="EMBL" id="VEP11959.1"/>
    </source>
</evidence>
<reference evidence="1 2" key="1">
    <citation type="submission" date="2019-01" db="EMBL/GenBank/DDBJ databases">
        <authorList>
            <person name="Brito A."/>
        </authorList>
    </citation>
    <scope>NUCLEOTIDE SEQUENCE [LARGE SCALE GENOMIC DNA]</scope>
    <source>
        <strain evidence="1">1</strain>
    </source>
</reference>
<protein>
    <submittedName>
        <fullName evidence="1">Uncharacterized protein</fullName>
    </submittedName>
</protein>
<sequence>MTTFSDEEQRFVAPIQAQGTKRIPHAAHTAPWEYIHPGELTSTSCPSL</sequence>
<gene>
    <name evidence="1" type="ORF">H1P_1280014</name>
</gene>
<dbReference type="Proteomes" id="UP000320055">
    <property type="component" value="Unassembled WGS sequence"/>
</dbReference>
<dbReference type="EMBL" id="CAACVJ010000033">
    <property type="protein sequence ID" value="VEP11959.1"/>
    <property type="molecule type" value="Genomic_DNA"/>
</dbReference>
<evidence type="ECO:0000313" key="2">
    <source>
        <dbReference type="Proteomes" id="UP000320055"/>
    </source>
</evidence>